<comment type="similarity">
    <text evidence="1">Belongs to the UPF0065 (bug) family.</text>
</comment>
<dbReference type="RefSeq" id="WP_104302509.1">
    <property type="nucleotide sequence ID" value="NZ_PSNX01000008.1"/>
</dbReference>
<dbReference type="Proteomes" id="UP000238605">
    <property type="component" value="Unassembled WGS sequence"/>
</dbReference>
<sequence length="328" mass="33904">MKPSLSKRPTLKLLAGAALLAVSGGLFAQANYPTKPVRVVVGFAAGGTTDVIARLVAQKLSESMGQQFIIENRAGAGSNLGAQAVARADADGYTLYASSVANTINMSLFAKPGYDFANGMDAVALFAKVPNLLVVHPSVPVKNVQEYIAYAKANPGKVTFASSGNGSSIHLSGELFKQMTGVDMTHVPYRGSAPAISDLIGGQVQSMFDNMPSALPHVQGGKLRALAVTSAQRSAAAPDVPTLAEAGVPGYDVQSWFGLNAPKGTPKAIVDKLNAEVNKALALPDVQKRLAELGAVASPMSPAAYDKFIKAEVAKWAPVVKASGATVD</sequence>
<dbReference type="PANTHER" id="PTHR42928">
    <property type="entry name" value="TRICARBOXYLATE-BINDING PROTEIN"/>
    <property type="match status" value="1"/>
</dbReference>
<dbReference type="Gene3D" id="3.40.190.150">
    <property type="entry name" value="Bordetella uptake gene, domain 1"/>
    <property type="match status" value="1"/>
</dbReference>
<feature type="chain" id="PRO_5015472474" evidence="2">
    <location>
        <begin position="29"/>
        <end position="328"/>
    </location>
</feature>
<dbReference type="Gene3D" id="3.40.190.10">
    <property type="entry name" value="Periplasmic binding protein-like II"/>
    <property type="match status" value="1"/>
</dbReference>
<evidence type="ECO:0000256" key="2">
    <source>
        <dbReference type="SAM" id="SignalP"/>
    </source>
</evidence>
<accession>A0A2S5SU24</accession>
<dbReference type="PANTHER" id="PTHR42928:SF5">
    <property type="entry name" value="BLR1237 PROTEIN"/>
    <property type="match status" value="1"/>
</dbReference>
<evidence type="ECO:0000313" key="4">
    <source>
        <dbReference type="Proteomes" id="UP000238605"/>
    </source>
</evidence>
<keyword evidence="2" id="KW-0732">Signal</keyword>
<organism evidence="3 4">
    <name type="scientific">Caldimonas caldifontis</name>
    <dbReference type="NCBI Taxonomy" id="1452508"/>
    <lineage>
        <taxon>Bacteria</taxon>
        <taxon>Pseudomonadati</taxon>
        <taxon>Pseudomonadota</taxon>
        <taxon>Betaproteobacteria</taxon>
        <taxon>Burkholderiales</taxon>
        <taxon>Sphaerotilaceae</taxon>
        <taxon>Caldimonas</taxon>
    </lineage>
</organism>
<name>A0A2S5SU24_9BURK</name>
<dbReference type="InterPro" id="IPR042100">
    <property type="entry name" value="Bug_dom1"/>
</dbReference>
<proteinExistence type="inferred from homology"/>
<dbReference type="OrthoDB" id="8678477at2"/>
<dbReference type="InterPro" id="IPR005064">
    <property type="entry name" value="BUG"/>
</dbReference>
<dbReference type="SUPFAM" id="SSF53850">
    <property type="entry name" value="Periplasmic binding protein-like II"/>
    <property type="match status" value="1"/>
</dbReference>
<evidence type="ECO:0000313" key="3">
    <source>
        <dbReference type="EMBL" id="PPE66225.1"/>
    </source>
</evidence>
<dbReference type="CDD" id="cd13578">
    <property type="entry name" value="PBP2_Bug27"/>
    <property type="match status" value="1"/>
</dbReference>
<protein>
    <submittedName>
        <fullName evidence="3">MFS transporter</fullName>
    </submittedName>
</protein>
<dbReference type="EMBL" id="PSNX01000008">
    <property type="protein sequence ID" value="PPE66225.1"/>
    <property type="molecule type" value="Genomic_DNA"/>
</dbReference>
<gene>
    <name evidence="3" type="ORF">C1704_09600</name>
</gene>
<dbReference type="AlphaFoldDB" id="A0A2S5SU24"/>
<dbReference type="Pfam" id="PF03401">
    <property type="entry name" value="TctC"/>
    <property type="match status" value="1"/>
</dbReference>
<reference evidence="3 4" key="1">
    <citation type="submission" date="2018-02" db="EMBL/GenBank/DDBJ databases">
        <title>Reclassifiation of [Polyangium] brachysporum DSM 7029 as Guopingzhaonella breviflexa gen. nov., sp. nov., a member of the family Comamonadaceae.</title>
        <authorList>
            <person name="Tang B."/>
        </authorList>
    </citation>
    <scope>NUCLEOTIDE SEQUENCE [LARGE SCALE GENOMIC DNA]</scope>
    <source>
        <strain evidence="3 4">BCRC 80649</strain>
    </source>
</reference>
<keyword evidence="4" id="KW-1185">Reference proteome</keyword>
<comment type="caution">
    <text evidence="3">The sequence shown here is derived from an EMBL/GenBank/DDBJ whole genome shotgun (WGS) entry which is preliminary data.</text>
</comment>
<feature type="signal peptide" evidence="2">
    <location>
        <begin position="1"/>
        <end position="28"/>
    </location>
</feature>
<dbReference type="PIRSF" id="PIRSF017082">
    <property type="entry name" value="YflP"/>
    <property type="match status" value="1"/>
</dbReference>
<evidence type="ECO:0000256" key="1">
    <source>
        <dbReference type="ARBA" id="ARBA00006987"/>
    </source>
</evidence>